<dbReference type="EMBL" id="DRGL01000014">
    <property type="protein sequence ID" value="HEA19808.1"/>
    <property type="molecule type" value="Genomic_DNA"/>
</dbReference>
<evidence type="ECO:0000313" key="3">
    <source>
        <dbReference type="EMBL" id="HEA19808.1"/>
    </source>
</evidence>
<proteinExistence type="predicted"/>
<accession>A0A831QMS2</accession>
<dbReference type="InterPro" id="IPR038729">
    <property type="entry name" value="Rad50/SbcC_AAA"/>
</dbReference>
<protein>
    <recommendedName>
        <fullName evidence="2">Rad50/SbcC-type AAA domain-containing protein</fullName>
    </recommendedName>
</protein>
<dbReference type="Gene3D" id="3.40.50.300">
    <property type="entry name" value="P-loop containing nucleotide triphosphate hydrolases"/>
    <property type="match status" value="1"/>
</dbReference>
<dbReference type="AlphaFoldDB" id="A0A831QMS2"/>
<dbReference type="InterPro" id="IPR027417">
    <property type="entry name" value="P-loop_NTPase"/>
</dbReference>
<feature type="domain" description="Rad50/SbcC-type AAA" evidence="2">
    <location>
        <begin position="284"/>
        <end position="530"/>
    </location>
</feature>
<comment type="caution">
    <text evidence="3">The sequence shown here is derived from an EMBL/GenBank/DDBJ whole genome shotgun (WGS) entry which is preliminary data.</text>
</comment>
<dbReference type="Gene3D" id="3.20.20.140">
    <property type="entry name" value="Metal-dependent hydrolases"/>
    <property type="match status" value="1"/>
</dbReference>
<organism evidence="3">
    <name type="scientific">Pricia antarctica</name>
    <dbReference type="NCBI Taxonomy" id="641691"/>
    <lineage>
        <taxon>Bacteria</taxon>
        <taxon>Pseudomonadati</taxon>
        <taxon>Bacteroidota</taxon>
        <taxon>Flavobacteriia</taxon>
        <taxon>Flavobacteriales</taxon>
        <taxon>Flavobacteriaceae</taxon>
        <taxon>Pricia</taxon>
    </lineage>
</organism>
<dbReference type="SUPFAM" id="SSF52540">
    <property type="entry name" value="P-loop containing nucleoside triphosphate hydrolases"/>
    <property type="match status" value="1"/>
</dbReference>
<dbReference type="Proteomes" id="UP000886191">
    <property type="component" value="Unassembled WGS sequence"/>
</dbReference>
<evidence type="ECO:0000256" key="1">
    <source>
        <dbReference type="SAM" id="Coils"/>
    </source>
</evidence>
<evidence type="ECO:0000259" key="2">
    <source>
        <dbReference type="Pfam" id="PF13476"/>
    </source>
</evidence>
<feature type="coiled-coil region" evidence="1">
    <location>
        <begin position="460"/>
        <end position="494"/>
    </location>
</feature>
<keyword evidence="1" id="KW-0175">Coiled coil</keyword>
<name>A0A831QMS2_9FLAO</name>
<sequence length="616" mass="70474">MNKGTKFYNCDFQVHTPRDINWSGNKATLDTDRNQYAERFVLACREKNVNAVAITDHHDLTFFSYIKNAAQNEVDATGTPISDGKKLVVFPGIELTLSNPPCQALLILDANFPEDQFTRVLHKLSLEPSPAENPSTQETIPIPSDVVKDLPDLHVKLNTIDILKGKYIILPHISKGHKGLLRRDFYEHYKKMPCVSGYKDGPIPEDDLGYLSIINGKDRNYGFKSVAVFQTSDNRKETFEDLGTSTTWVKWAIPSAEALRQASLAKESRISIKEPELPQIFINKLSVTNSKFLGRIELELNQQYNAFIGGRGTGKSTILEYIRWGLCDQVMGSSYSEIQSDVLNRRQILIDRTLIPFSGEVRISCIINGIDHIVKRNSATKEIQLKIGSNEFSKVSEDEIRRLIPIQAYSQKQLSSVGIRTDELKRFIQQPISNELNDIRFNLREVSKNTKLAYNNLIRKKEIQSEIDELNLQSKSITEQVESLRKALKGITEEDKKVIQTKQLYENEKTYIQESKNELNLFKDKFQEIKTSLKDYPNKLGVEVAIKNRDLINNIEKEKFAKFDLLKTKVSEILELLKDENLVAFNKLIGDWTTLKTDFDSSYNQIKEKLLLMKVL</sequence>
<dbReference type="InterPro" id="IPR016195">
    <property type="entry name" value="Pol/histidinol_Pase-like"/>
</dbReference>
<gene>
    <name evidence="3" type="ORF">ENH87_02690</name>
</gene>
<reference evidence="3" key="1">
    <citation type="journal article" date="2020" name="mSystems">
        <title>Genome- and Community-Level Interaction Insights into Carbon Utilization and Element Cycling Functions of Hydrothermarchaeota in Hydrothermal Sediment.</title>
        <authorList>
            <person name="Zhou Z."/>
            <person name="Liu Y."/>
            <person name="Xu W."/>
            <person name="Pan J."/>
            <person name="Luo Z.H."/>
            <person name="Li M."/>
        </authorList>
    </citation>
    <scope>NUCLEOTIDE SEQUENCE [LARGE SCALE GENOMIC DNA]</scope>
    <source>
        <strain evidence="3">HyVt-345</strain>
    </source>
</reference>
<dbReference type="Pfam" id="PF13476">
    <property type="entry name" value="AAA_23"/>
    <property type="match status" value="1"/>
</dbReference>
<dbReference type="SUPFAM" id="SSF89550">
    <property type="entry name" value="PHP domain-like"/>
    <property type="match status" value="1"/>
</dbReference>